<name>A0A432CLW4_9FLAO</name>
<gene>
    <name evidence="1" type="ORF">EKL98_09150</name>
</gene>
<evidence type="ECO:0000313" key="1">
    <source>
        <dbReference type="EMBL" id="RTZ04345.1"/>
    </source>
</evidence>
<proteinExistence type="predicted"/>
<organism evidence="1 2">
    <name type="scientific">Flavobacterium bomense</name>
    <dbReference type="NCBI Taxonomy" id="2497483"/>
    <lineage>
        <taxon>Bacteria</taxon>
        <taxon>Pseudomonadati</taxon>
        <taxon>Bacteroidota</taxon>
        <taxon>Flavobacteriia</taxon>
        <taxon>Flavobacteriales</taxon>
        <taxon>Flavobacteriaceae</taxon>
        <taxon>Flavobacterium</taxon>
    </lineage>
</organism>
<sequence>MSFSSCETEKFDSNLVSSTFKDDVVIKNGRLFFQSKDAFVRVYQQYADESDEKISVFLQPFYEEGFYSLRPIVTEKNEDFLYMQYRKKINDQIRYKSTISSSKISSSANMEVGFDYLDEIEDIIGDDTFASLLNSDGEIQVGFEIYKYTDVGLFIADEEKYTVLEDYLNLNDISSDLMVETPQTAKERIPNGGVTYIDSDLVYFKMQPIESNEGSVFGGVSSYTPTSSSIVSTDPSYSGFLSNLSDCDPHSGIFGSLFGDNNVCIDAYETRRRVKTKAFNYNYLLVYHLGVKCVNQYRGWTGFWRVEATDEIRLVVEAAQFEYDVDKLLNSAMTYNQLQEKAYYLNDKKILYQPNSLTIGGYTYTDLNHSSLNQIFQNDGLGLTFEFFGTGWPLLDDAVQGGIDSSLKASKLNEYFYNGLYSSITAQLRSALGNNSYTPPANRTFVAKFPHTGKVIIQKSVLNQGLNIGVREKSFDFGAEIKLSAGDSGGTWEISNIGAGDQLIRPKNFKVKMIGAVRHGSEWHGSKFHDGID</sequence>
<dbReference type="Proteomes" id="UP000280825">
    <property type="component" value="Unassembled WGS sequence"/>
</dbReference>
<reference evidence="1 2" key="1">
    <citation type="submission" date="2018-12" db="EMBL/GenBank/DDBJ databases">
        <title>Flavobacterium sp. nov., isolated from glacier ice.</title>
        <authorList>
            <person name="Liu Q."/>
            <person name="Xin Y.-H."/>
        </authorList>
    </citation>
    <scope>NUCLEOTIDE SEQUENCE [LARGE SCALE GENOMIC DNA]</scope>
    <source>
        <strain evidence="1 2">RB1N8</strain>
    </source>
</reference>
<evidence type="ECO:0000313" key="2">
    <source>
        <dbReference type="Proteomes" id="UP000280825"/>
    </source>
</evidence>
<dbReference type="EMBL" id="RYDJ01000009">
    <property type="protein sequence ID" value="RTZ04345.1"/>
    <property type="molecule type" value="Genomic_DNA"/>
</dbReference>
<dbReference type="RefSeq" id="WP_233589414.1">
    <property type="nucleotide sequence ID" value="NZ_RYDJ01000009.1"/>
</dbReference>
<dbReference type="AlphaFoldDB" id="A0A432CLW4"/>
<protein>
    <submittedName>
        <fullName evidence="1">Uncharacterized protein</fullName>
    </submittedName>
</protein>
<comment type="caution">
    <text evidence="1">The sequence shown here is derived from an EMBL/GenBank/DDBJ whole genome shotgun (WGS) entry which is preliminary data.</text>
</comment>
<keyword evidence="2" id="KW-1185">Reference proteome</keyword>
<accession>A0A432CLW4</accession>